<keyword evidence="5 7" id="KW-0547">Nucleotide-binding</keyword>
<evidence type="ECO:0000256" key="1">
    <source>
        <dbReference type="ARBA" id="ARBA00004496"/>
    </source>
</evidence>
<dbReference type="OrthoDB" id="9809796at2"/>
<evidence type="ECO:0000259" key="9">
    <source>
        <dbReference type="Pfam" id="PF02875"/>
    </source>
</evidence>
<evidence type="ECO:0000259" key="10">
    <source>
        <dbReference type="Pfam" id="PF08245"/>
    </source>
</evidence>
<feature type="domain" description="Mur ligase C-terminal" evidence="9">
    <location>
        <begin position="318"/>
        <end position="430"/>
    </location>
</feature>
<keyword evidence="7 8" id="KW-0961">Cell wall biogenesis/degradation</keyword>
<dbReference type="Gene3D" id="3.40.50.720">
    <property type="entry name" value="NAD(P)-binding Rossmann-like Domain"/>
    <property type="match status" value="1"/>
</dbReference>
<dbReference type="HAMAP" id="MF_00639">
    <property type="entry name" value="MurD"/>
    <property type="match status" value="1"/>
</dbReference>
<keyword evidence="6 7" id="KW-0067">ATP-binding</keyword>
<proteinExistence type="inferred from homology"/>
<dbReference type="STRING" id="91360.SAMN05660330_03597"/>
<dbReference type="Proteomes" id="UP000199073">
    <property type="component" value="Unassembled WGS sequence"/>
</dbReference>
<dbReference type="RefSeq" id="WP_092225355.1">
    <property type="nucleotide sequence ID" value="NZ_FNJI01000033.1"/>
</dbReference>
<evidence type="ECO:0000256" key="8">
    <source>
        <dbReference type="RuleBase" id="RU003664"/>
    </source>
</evidence>
<dbReference type="AlphaFoldDB" id="A0A1H0UK56"/>
<organism evidence="11 12">
    <name type="scientific">Desulforhopalus singaporensis</name>
    <dbReference type="NCBI Taxonomy" id="91360"/>
    <lineage>
        <taxon>Bacteria</taxon>
        <taxon>Pseudomonadati</taxon>
        <taxon>Thermodesulfobacteriota</taxon>
        <taxon>Desulfobulbia</taxon>
        <taxon>Desulfobulbales</taxon>
        <taxon>Desulfocapsaceae</taxon>
        <taxon>Desulforhopalus</taxon>
    </lineage>
</organism>
<comment type="subcellular location">
    <subcellularLocation>
        <location evidence="1 7 8">Cytoplasm</location>
    </subcellularLocation>
</comment>
<dbReference type="GO" id="GO:0008764">
    <property type="term" value="F:UDP-N-acetylmuramoylalanine-D-glutamate ligase activity"/>
    <property type="evidence" value="ECO:0007669"/>
    <property type="project" value="UniProtKB-UniRule"/>
</dbReference>
<dbReference type="InterPro" id="IPR004101">
    <property type="entry name" value="Mur_ligase_C"/>
</dbReference>
<dbReference type="SUPFAM" id="SSF53244">
    <property type="entry name" value="MurD-like peptide ligases, peptide-binding domain"/>
    <property type="match status" value="1"/>
</dbReference>
<keyword evidence="4 7" id="KW-0436">Ligase</keyword>
<evidence type="ECO:0000256" key="3">
    <source>
        <dbReference type="ARBA" id="ARBA00022490"/>
    </source>
</evidence>
<dbReference type="GO" id="GO:0008360">
    <property type="term" value="P:regulation of cell shape"/>
    <property type="evidence" value="ECO:0007669"/>
    <property type="project" value="UniProtKB-KW"/>
</dbReference>
<comment type="function">
    <text evidence="7 8">Cell wall formation. Catalyzes the addition of glutamate to the nucleotide precursor UDP-N-acetylmuramoyl-L-alanine (UMA).</text>
</comment>
<dbReference type="Pfam" id="PF21799">
    <property type="entry name" value="MurD-like_N"/>
    <property type="match status" value="1"/>
</dbReference>
<keyword evidence="3 7" id="KW-0963">Cytoplasm</keyword>
<evidence type="ECO:0000256" key="6">
    <source>
        <dbReference type="ARBA" id="ARBA00022840"/>
    </source>
</evidence>
<evidence type="ECO:0000256" key="7">
    <source>
        <dbReference type="HAMAP-Rule" id="MF_00639"/>
    </source>
</evidence>
<reference evidence="11 12" key="1">
    <citation type="submission" date="2016-10" db="EMBL/GenBank/DDBJ databases">
        <authorList>
            <person name="de Groot N.N."/>
        </authorList>
    </citation>
    <scope>NUCLEOTIDE SEQUENCE [LARGE SCALE GENOMIC DNA]</scope>
    <source>
        <strain evidence="11 12">DSM 12130</strain>
    </source>
</reference>
<dbReference type="GO" id="GO:0051301">
    <property type="term" value="P:cell division"/>
    <property type="evidence" value="ECO:0007669"/>
    <property type="project" value="UniProtKB-KW"/>
</dbReference>
<dbReference type="NCBIfam" id="TIGR01087">
    <property type="entry name" value="murD"/>
    <property type="match status" value="1"/>
</dbReference>
<dbReference type="GO" id="GO:0005737">
    <property type="term" value="C:cytoplasm"/>
    <property type="evidence" value="ECO:0007669"/>
    <property type="project" value="UniProtKB-SubCell"/>
</dbReference>
<evidence type="ECO:0000313" key="11">
    <source>
        <dbReference type="EMBL" id="SDP66544.1"/>
    </source>
</evidence>
<dbReference type="EMBL" id="FNJI01000033">
    <property type="protein sequence ID" value="SDP66544.1"/>
    <property type="molecule type" value="Genomic_DNA"/>
</dbReference>
<dbReference type="GO" id="GO:0005524">
    <property type="term" value="F:ATP binding"/>
    <property type="evidence" value="ECO:0007669"/>
    <property type="project" value="UniProtKB-UniRule"/>
</dbReference>
<evidence type="ECO:0000313" key="12">
    <source>
        <dbReference type="Proteomes" id="UP000199073"/>
    </source>
</evidence>
<dbReference type="Pfam" id="PF02875">
    <property type="entry name" value="Mur_ligase_C"/>
    <property type="match status" value="1"/>
</dbReference>
<protein>
    <recommendedName>
        <fullName evidence="7 8">UDP-N-acetylmuramoylalanine--D-glutamate ligase</fullName>
        <ecNumber evidence="7 8">6.3.2.9</ecNumber>
    </recommendedName>
    <alternativeName>
        <fullName evidence="7">D-glutamic acid-adding enzyme</fullName>
    </alternativeName>
    <alternativeName>
        <fullName evidence="7">UDP-N-acetylmuramoyl-L-alanyl-D-glutamate synthetase</fullName>
    </alternativeName>
</protein>
<keyword evidence="7 8" id="KW-0132">Cell division</keyword>
<dbReference type="EC" id="6.3.2.9" evidence="7 8"/>
<sequence length="469" mass="50030">MINNRYIGTDSGKTVAVMGLGVSGRSAVEFALACGAKVIVSDKRSREQFGAQEQELLQRTGVAWEAGEHSFSFLGRADVVIVSPGIDLDDPLLKRLAEAGVRITGELELVAEHLKSPVVAISGTNGKTTVTTLIGEVLARSGRRVFVGGNIGTPLYDYCLEPDSYDIIVVELSSFQLDLCGNFAPDVGVLLNISPDHLDRHRTFDRYISAKMNLFSGQQSDQVAIVNGDDPNCQHLDPDYKGRLQSFGTGRYNDLVVVGNRLVVAGTREYAIGDGDLKDGDTGFVGLNYGAAVLALEAMGCPRAQIQEGLLQFKSLQHRLEFVTESAGVKYYNDSKATNTGAVIGALAQLQGPVILIAGGRDKGENYRLLRQAVAQKVRRVILLGEAAEAIGQALADIVETDRALDMVHAVELAAGAATGGDTVLLSPACASFDMFASYAQRGEVFKAAVMKLVQPGKGEHQNNGEVSV</sequence>
<dbReference type="GO" id="GO:0009252">
    <property type="term" value="P:peptidoglycan biosynthetic process"/>
    <property type="evidence" value="ECO:0007669"/>
    <property type="project" value="UniProtKB-UniRule"/>
</dbReference>
<dbReference type="Gene3D" id="3.90.190.20">
    <property type="entry name" value="Mur ligase, C-terminal domain"/>
    <property type="match status" value="1"/>
</dbReference>
<dbReference type="InterPro" id="IPR036615">
    <property type="entry name" value="Mur_ligase_C_dom_sf"/>
</dbReference>
<comment type="similarity">
    <text evidence="7">Belongs to the MurCDEF family.</text>
</comment>
<dbReference type="InterPro" id="IPR005762">
    <property type="entry name" value="MurD"/>
</dbReference>
<dbReference type="InterPro" id="IPR036565">
    <property type="entry name" value="Mur-like_cat_sf"/>
</dbReference>
<dbReference type="SUPFAM" id="SSF53623">
    <property type="entry name" value="MurD-like peptide ligases, catalytic domain"/>
    <property type="match status" value="1"/>
</dbReference>
<evidence type="ECO:0000256" key="4">
    <source>
        <dbReference type="ARBA" id="ARBA00022598"/>
    </source>
</evidence>
<accession>A0A1H0UK56</accession>
<keyword evidence="12" id="KW-1185">Reference proteome</keyword>
<dbReference type="PANTHER" id="PTHR43692:SF1">
    <property type="entry name" value="UDP-N-ACETYLMURAMOYLALANINE--D-GLUTAMATE LIGASE"/>
    <property type="match status" value="1"/>
</dbReference>
<keyword evidence="7 8" id="KW-0133">Cell shape</keyword>
<comment type="pathway">
    <text evidence="2 7 8">Cell wall biogenesis; peptidoglycan biosynthesis.</text>
</comment>
<dbReference type="InterPro" id="IPR013221">
    <property type="entry name" value="Mur_ligase_cen"/>
</dbReference>
<dbReference type="PANTHER" id="PTHR43692">
    <property type="entry name" value="UDP-N-ACETYLMURAMOYLALANINE--D-GLUTAMATE LIGASE"/>
    <property type="match status" value="1"/>
</dbReference>
<comment type="catalytic activity">
    <reaction evidence="7 8">
        <text>UDP-N-acetyl-alpha-D-muramoyl-L-alanine + D-glutamate + ATP = UDP-N-acetyl-alpha-D-muramoyl-L-alanyl-D-glutamate + ADP + phosphate + H(+)</text>
        <dbReference type="Rhea" id="RHEA:16429"/>
        <dbReference type="ChEBI" id="CHEBI:15378"/>
        <dbReference type="ChEBI" id="CHEBI:29986"/>
        <dbReference type="ChEBI" id="CHEBI:30616"/>
        <dbReference type="ChEBI" id="CHEBI:43474"/>
        <dbReference type="ChEBI" id="CHEBI:83898"/>
        <dbReference type="ChEBI" id="CHEBI:83900"/>
        <dbReference type="ChEBI" id="CHEBI:456216"/>
        <dbReference type="EC" id="6.3.2.9"/>
    </reaction>
</comment>
<feature type="binding site" evidence="7">
    <location>
        <begin position="123"/>
        <end position="129"/>
    </location>
    <ligand>
        <name>ATP</name>
        <dbReference type="ChEBI" id="CHEBI:30616"/>
    </ligand>
</feature>
<dbReference type="SUPFAM" id="SSF51984">
    <property type="entry name" value="MurCD N-terminal domain"/>
    <property type="match status" value="1"/>
</dbReference>
<evidence type="ECO:0000256" key="5">
    <source>
        <dbReference type="ARBA" id="ARBA00022741"/>
    </source>
</evidence>
<dbReference type="Pfam" id="PF08245">
    <property type="entry name" value="Mur_ligase_M"/>
    <property type="match status" value="1"/>
</dbReference>
<dbReference type="UniPathway" id="UPA00219"/>
<keyword evidence="7 8" id="KW-0131">Cell cycle</keyword>
<dbReference type="Gene3D" id="3.40.1190.10">
    <property type="entry name" value="Mur-like, catalytic domain"/>
    <property type="match status" value="1"/>
</dbReference>
<evidence type="ECO:0000256" key="2">
    <source>
        <dbReference type="ARBA" id="ARBA00004752"/>
    </source>
</evidence>
<dbReference type="GO" id="GO:0071555">
    <property type="term" value="P:cell wall organization"/>
    <property type="evidence" value="ECO:0007669"/>
    <property type="project" value="UniProtKB-KW"/>
</dbReference>
<name>A0A1H0UK56_9BACT</name>
<feature type="domain" description="Mur ligase central" evidence="10">
    <location>
        <begin position="121"/>
        <end position="236"/>
    </location>
</feature>
<keyword evidence="7 8" id="KW-0573">Peptidoglycan synthesis</keyword>
<gene>
    <name evidence="7" type="primary">murD</name>
    <name evidence="11" type="ORF">SAMN05660330_03597</name>
</gene>